<dbReference type="PROSITE" id="PS50887">
    <property type="entry name" value="GGDEF"/>
    <property type="match status" value="1"/>
</dbReference>
<feature type="transmembrane region" description="Helical" evidence="1">
    <location>
        <begin position="40"/>
        <end position="61"/>
    </location>
</feature>
<dbReference type="Pfam" id="PF13426">
    <property type="entry name" value="PAS_9"/>
    <property type="match status" value="1"/>
</dbReference>
<dbReference type="InterPro" id="IPR043128">
    <property type="entry name" value="Rev_trsase/Diguanyl_cyclase"/>
</dbReference>
<evidence type="ECO:0000259" key="2">
    <source>
        <dbReference type="PROSITE" id="PS50112"/>
    </source>
</evidence>
<dbReference type="InterPro" id="IPR001633">
    <property type="entry name" value="EAL_dom"/>
</dbReference>
<dbReference type="NCBIfam" id="TIGR00229">
    <property type="entry name" value="sensory_box"/>
    <property type="match status" value="1"/>
</dbReference>
<dbReference type="Gene3D" id="3.30.450.20">
    <property type="entry name" value="PAS domain"/>
    <property type="match status" value="1"/>
</dbReference>
<proteinExistence type="predicted"/>
<dbReference type="SMART" id="SM00052">
    <property type="entry name" value="EAL"/>
    <property type="match status" value="1"/>
</dbReference>
<dbReference type="Pfam" id="PF00990">
    <property type="entry name" value="GGDEF"/>
    <property type="match status" value="1"/>
</dbReference>
<dbReference type="InterPro" id="IPR029787">
    <property type="entry name" value="Nucleotide_cyclase"/>
</dbReference>
<dbReference type="InterPro" id="IPR052155">
    <property type="entry name" value="Biofilm_reg_signaling"/>
</dbReference>
<dbReference type="Gene3D" id="3.30.70.270">
    <property type="match status" value="1"/>
</dbReference>
<keyword evidence="1" id="KW-1133">Transmembrane helix</keyword>
<dbReference type="NCBIfam" id="TIGR00254">
    <property type="entry name" value="GGDEF"/>
    <property type="match status" value="1"/>
</dbReference>
<dbReference type="CDD" id="cd01948">
    <property type="entry name" value="EAL"/>
    <property type="match status" value="1"/>
</dbReference>
<dbReference type="InterPro" id="IPR035965">
    <property type="entry name" value="PAS-like_dom_sf"/>
</dbReference>
<feature type="domain" description="PAC" evidence="3">
    <location>
        <begin position="333"/>
        <end position="385"/>
    </location>
</feature>
<dbReference type="SMART" id="SM00091">
    <property type="entry name" value="PAS"/>
    <property type="match status" value="1"/>
</dbReference>
<keyword evidence="1" id="KW-0472">Membrane</keyword>
<feature type="transmembrane region" description="Helical" evidence="1">
    <location>
        <begin position="220"/>
        <end position="242"/>
    </location>
</feature>
<dbReference type="Gene3D" id="3.20.20.450">
    <property type="entry name" value="EAL domain"/>
    <property type="match status" value="1"/>
</dbReference>
<evidence type="ECO:0000259" key="4">
    <source>
        <dbReference type="PROSITE" id="PS50883"/>
    </source>
</evidence>
<evidence type="ECO:0000256" key="1">
    <source>
        <dbReference type="SAM" id="Phobius"/>
    </source>
</evidence>
<dbReference type="Pfam" id="PF12729">
    <property type="entry name" value="4HB_MCP_1"/>
    <property type="match status" value="1"/>
</dbReference>
<dbReference type="PANTHER" id="PTHR44757">
    <property type="entry name" value="DIGUANYLATE CYCLASE DGCP"/>
    <property type="match status" value="1"/>
</dbReference>
<name>A0A3B0ZXR8_9ZZZZ</name>
<keyword evidence="1" id="KW-0812">Transmembrane</keyword>
<evidence type="ECO:0000259" key="3">
    <source>
        <dbReference type="PROSITE" id="PS50113"/>
    </source>
</evidence>
<gene>
    <name evidence="6" type="ORF">MNBD_GAMMA23-66</name>
</gene>
<feature type="domain" description="GGDEF" evidence="5">
    <location>
        <begin position="418"/>
        <end position="551"/>
    </location>
</feature>
<dbReference type="FunFam" id="3.30.70.270:FF:000001">
    <property type="entry name" value="Diguanylate cyclase domain protein"/>
    <property type="match status" value="1"/>
</dbReference>
<dbReference type="PROSITE" id="PS50883">
    <property type="entry name" value="EAL"/>
    <property type="match status" value="1"/>
</dbReference>
<dbReference type="AlphaFoldDB" id="A0A3B0ZXR8"/>
<dbReference type="Pfam" id="PF00563">
    <property type="entry name" value="EAL"/>
    <property type="match status" value="1"/>
</dbReference>
<evidence type="ECO:0000259" key="5">
    <source>
        <dbReference type="PROSITE" id="PS50887"/>
    </source>
</evidence>
<dbReference type="InterPro" id="IPR000014">
    <property type="entry name" value="PAS"/>
</dbReference>
<dbReference type="EMBL" id="UOFT01000065">
    <property type="protein sequence ID" value="VAW98348.1"/>
    <property type="molecule type" value="Genomic_DNA"/>
</dbReference>
<evidence type="ECO:0000313" key="6">
    <source>
        <dbReference type="EMBL" id="VAW98348.1"/>
    </source>
</evidence>
<organism evidence="6">
    <name type="scientific">hydrothermal vent metagenome</name>
    <dbReference type="NCBI Taxonomy" id="652676"/>
    <lineage>
        <taxon>unclassified sequences</taxon>
        <taxon>metagenomes</taxon>
        <taxon>ecological metagenomes</taxon>
    </lineage>
</organism>
<feature type="domain" description="PAS" evidence="2">
    <location>
        <begin position="253"/>
        <end position="307"/>
    </location>
</feature>
<dbReference type="InterPro" id="IPR024478">
    <property type="entry name" value="HlyB_4HB_MCP"/>
</dbReference>
<dbReference type="PANTHER" id="PTHR44757:SF4">
    <property type="entry name" value="DIGUANYLATE CYCLASE DGCE-RELATED"/>
    <property type="match status" value="1"/>
</dbReference>
<dbReference type="SUPFAM" id="SSF55073">
    <property type="entry name" value="Nucleotide cyclase"/>
    <property type="match status" value="1"/>
</dbReference>
<dbReference type="PROSITE" id="PS50113">
    <property type="entry name" value="PAC"/>
    <property type="match status" value="1"/>
</dbReference>
<sequence length="815" mass="92112">MKYLSAKTSPDLGTTANNSLGSLLFNLLKNNNQTKRSPQIIIWGYIVIVVLFSLILVTSIVQNKRTNDHVSEIVQQYGMKSELITRMYNAARERSISLFTMVSIKDPFVRDENFLTFNSHAAQFANARIKLLKTKLSDSEYVLLKKQGNLTHITAPLQNKIAELVQREEIEEANELLVAKAIPLQEKILDLLKQLQTIQYQAARKIAQQAQQEQQDSWKILLVLSIVVLFSGIVITYIIVFITKSLQSKLYMEKELAEITLHSIGDAIITTDINGKVTQINPVAEELTGYSRRQAIGQDFYSVFNVELVYDAAPSTLTELETVITNLDVVMSAESPKTLVNKNLSEYAIEYTLAPIVTEDRKTSGAVVIFRDVTEIRALSSQLKYYASHDSLTGLINRRQFEYHLGNTLKSTQASSAQQHVVCFMDLDNFKIINDTAGHEAGDEFLKQLSLLLQSLLRRSDILARLGGDEFGILLEDCNIENALSIAEKIRKEIKSFRFIWANNSFEVGASIGLTKIDHTTASLTEIMRNADTACYISKEEGRNRIHLFDPNDEEIQKRQGELQWMQHIKDALKNNDFVLHCQSIMNIADSEKKHCEILLRLRNRDGEIVPPMSFIPAAERYEIMPDIDKWVITNTIKFLSTNQKKIKDHIFTINLSGQSLGKKGFDEFVINTLVNNKIDPKIICFEITETAAISNLSRAVAFMKTLKAIGCRFALDDFGSGLSSFSYLKNMPVDYIKIDGHFIVDICEDKTDLAFVEAINRIGHIMGIETIAEFVENKDTFDALKNIGVNFAQGYYIDKPKSLSLYELGDSDKK</sequence>
<dbReference type="SUPFAM" id="SSF141868">
    <property type="entry name" value="EAL domain-like"/>
    <property type="match status" value="1"/>
</dbReference>
<dbReference type="CDD" id="cd01949">
    <property type="entry name" value="GGDEF"/>
    <property type="match status" value="1"/>
</dbReference>
<accession>A0A3B0ZXR8</accession>
<protein>
    <submittedName>
        <fullName evidence="6">Diguanylate cyclase/phosphodiesterase (GGDEF &amp; EAL domains) with PAS/PAC sensor(S)</fullName>
    </submittedName>
</protein>
<dbReference type="InterPro" id="IPR000700">
    <property type="entry name" value="PAS-assoc_C"/>
</dbReference>
<feature type="domain" description="EAL" evidence="4">
    <location>
        <begin position="562"/>
        <end position="815"/>
    </location>
</feature>
<dbReference type="SMART" id="SM00267">
    <property type="entry name" value="GGDEF"/>
    <property type="match status" value="1"/>
</dbReference>
<reference evidence="6" key="1">
    <citation type="submission" date="2018-06" db="EMBL/GenBank/DDBJ databases">
        <authorList>
            <person name="Zhirakovskaya E."/>
        </authorList>
    </citation>
    <scope>NUCLEOTIDE SEQUENCE</scope>
</reference>
<dbReference type="CDD" id="cd00130">
    <property type="entry name" value="PAS"/>
    <property type="match status" value="1"/>
</dbReference>
<dbReference type="InterPro" id="IPR035919">
    <property type="entry name" value="EAL_sf"/>
</dbReference>
<dbReference type="PROSITE" id="PS50112">
    <property type="entry name" value="PAS"/>
    <property type="match status" value="1"/>
</dbReference>
<dbReference type="SUPFAM" id="SSF55785">
    <property type="entry name" value="PYP-like sensor domain (PAS domain)"/>
    <property type="match status" value="1"/>
</dbReference>
<dbReference type="InterPro" id="IPR000160">
    <property type="entry name" value="GGDEF_dom"/>
</dbReference>